<evidence type="ECO:0000313" key="10">
    <source>
        <dbReference type="Proteomes" id="UP000075502"/>
    </source>
</evidence>
<dbReference type="CDD" id="cd00082">
    <property type="entry name" value="HisKA"/>
    <property type="match status" value="1"/>
</dbReference>
<dbReference type="Pfam" id="PF00672">
    <property type="entry name" value="HAMP"/>
    <property type="match status" value="1"/>
</dbReference>
<feature type="non-terminal residue" evidence="9">
    <location>
        <position position="332"/>
    </location>
</feature>
<dbReference type="InterPro" id="IPR036097">
    <property type="entry name" value="HisK_dim/P_sf"/>
</dbReference>
<keyword evidence="5" id="KW-0418">Kinase</keyword>
<dbReference type="InterPro" id="IPR050428">
    <property type="entry name" value="TCS_sensor_his_kinase"/>
</dbReference>
<dbReference type="Gene3D" id="6.10.340.10">
    <property type="match status" value="1"/>
</dbReference>
<comment type="catalytic activity">
    <reaction evidence="1">
        <text>ATP + protein L-histidine = ADP + protein N-phospho-L-histidine.</text>
        <dbReference type="EC" id="2.7.13.3"/>
    </reaction>
</comment>
<protein>
    <recommendedName>
        <fullName evidence="2">histidine kinase</fullName>
        <ecNumber evidence="2">2.7.13.3</ecNumber>
    </recommendedName>
</protein>
<dbReference type="InterPro" id="IPR003661">
    <property type="entry name" value="HisK_dim/P_dom"/>
</dbReference>
<evidence type="ECO:0000256" key="2">
    <source>
        <dbReference type="ARBA" id="ARBA00012438"/>
    </source>
</evidence>
<feature type="domain" description="HAMP" evidence="8">
    <location>
        <begin position="191"/>
        <end position="243"/>
    </location>
</feature>
<dbReference type="PANTHER" id="PTHR45436">
    <property type="entry name" value="SENSOR HISTIDINE KINASE YKOH"/>
    <property type="match status" value="1"/>
</dbReference>
<dbReference type="SMART" id="SM00388">
    <property type="entry name" value="HisKA"/>
    <property type="match status" value="1"/>
</dbReference>
<evidence type="ECO:0000256" key="5">
    <source>
        <dbReference type="ARBA" id="ARBA00022777"/>
    </source>
</evidence>
<dbReference type="GO" id="GO:0016020">
    <property type="term" value="C:membrane"/>
    <property type="evidence" value="ECO:0007669"/>
    <property type="project" value="InterPro"/>
</dbReference>
<keyword evidence="7" id="KW-0472">Membrane</keyword>
<comment type="caution">
    <text evidence="9">The sequence shown here is derived from an EMBL/GenBank/DDBJ whole genome shotgun (WGS) entry which is preliminary data.</text>
</comment>
<dbReference type="PANTHER" id="PTHR45436:SF5">
    <property type="entry name" value="SENSOR HISTIDINE KINASE TRCS"/>
    <property type="match status" value="1"/>
</dbReference>
<dbReference type="PROSITE" id="PS50885">
    <property type="entry name" value="HAMP"/>
    <property type="match status" value="1"/>
</dbReference>
<evidence type="ECO:0000313" key="9">
    <source>
        <dbReference type="EMBL" id="KYG05637.1"/>
    </source>
</evidence>
<evidence type="ECO:0000256" key="3">
    <source>
        <dbReference type="ARBA" id="ARBA00022553"/>
    </source>
</evidence>
<dbReference type="Proteomes" id="UP000075502">
    <property type="component" value="Unassembled WGS sequence"/>
</dbReference>
<keyword evidence="6" id="KW-0902">Two-component regulatory system</keyword>
<accession>A0A150TM13</accession>
<keyword evidence="3" id="KW-0597">Phosphoprotein</keyword>
<sequence length="332" mass="34776">MVRLVVTAAAAVSIILLVALFASRLVRARTAGMSIRMQIFIALGGIVGAFAFGLGLLVIDRIEARATLLAEGSARDEAAAFAAVAAMEMEVRGVDLAAVRALDGEGPTAQNIALLDPEGRVLRARGASPGEPGTVFVTAPIEVRGRRVGSVQVVKPTIVVQRMVADFAPPILVISTVLGAAAALSSFLIGRAIATPIEALTEFAVRVSEGEVRAAPPPAQGREVQRLTRAIDSMRRQLEGRPFVETFAADLSHELKNPVAAIRASAEVLSEGALDDPEEAGRFVARIREAITRIEALLGELLSLARLEARGVEHAAVVDLVAIAQAAAARAR</sequence>
<gene>
    <name evidence="9" type="ORF">BE21_39440</name>
</gene>
<dbReference type="Gene3D" id="1.10.287.130">
    <property type="match status" value="1"/>
</dbReference>
<evidence type="ECO:0000256" key="6">
    <source>
        <dbReference type="ARBA" id="ARBA00023012"/>
    </source>
</evidence>
<name>A0A150TM13_SORCE</name>
<evidence type="ECO:0000259" key="8">
    <source>
        <dbReference type="PROSITE" id="PS50885"/>
    </source>
</evidence>
<proteinExistence type="predicted"/>
<evidence type="ECO:0000256" key="1">
    <source>
        <dbReference type="ARBA" id="ARBA00000085"/>
    </source>
</evidence>
<dbReference type="GO" id="GO:0000155">
    <property type="term" value="F:phosphorelay sensor kinase activity"/>
    <property type="evidence" value="ECO:0007669"/>
    <property type="project" value="InterPro"/>
</dbReference>
<dbReference type="EMBL" id="JEME01001972">
    <property type="protein sequence ID" value="KYG05637.1"/>
    <property type="molecule type" value="Genomic_DNA"/>
</dbReference>
<keyword evidence="7" id="KW-1133">Transmembrane helix</keyword>
<keyword evidence="7" id="KW-0812">Transmembrane</keyword>
<keyword evidence="4" id="KW-0808">Transferase</keyword>
<dbReference type="AlphaFoldDB" id="A0A150TM13"/>
<dbReference type="InterPro" id="IPR003660">
    <property type="entry name" value="HAMP_dom"/>
</dbReference>
<dbReference type="Pfam" id="PF00512">
    <property type="entry name" value="HisKA"/>
    <property type="match status" value="1"/>
</dbReference>
<dbReference type="SUPFAM" id="SSF47384">
    <property type="entry name" value="Homodimeric domain of signal transducing histidine kinase"/>
    <property type="match status" value="1"/>
</dbReference>
<reference evidence="9 10" key="1">
    <citation type="submission" date="2014-02" db="EMBL/GenBank/DDBJ databases">
        <title>The small core and large imbalanced accessory genome model reveals a collaborative survival strategy of Sorangium cellulosum strains in nature.</title>
        <authorList>
            <person name="Han K."/>
            <person name="Peng R."/>
            <person name="Blom J."/>
            <person name="Li Y.-Z."/>
        </authorList>
    </citation>
    <scope>NUCLEOTIDE SEQUENCE [LARGE SCALE GENOMIC DNA]</scope>
    <source>
        <strain evidence="9 10">So0007-03</strain>
    </source>
</reference>
<evidence type="ECO:0000256" key="4">
    <source>
        <dbReference type="ARBA" id="ARBA00022679"/>
    </source>
</evidence>
<evidence type="ECO:0000256" key="7">
    <source>
        <dbReference type="SAM" id="Phobius"/>
    </source>
</evidence>
<organism evidence="9 10">
    <name type="scientific">Sorangium cellulosum</name>
    <name type="common">Polyangium cellulosum</name>
    <dbReference type="NCBI Taxonomy" id="56"/>
    <lineage>
        <taxon>Bacteria</taxon>
        <taxon>Pseudomonadati</taxon>
        <taxon>Myxococcota</taxon>
        <taxon>Polyangia</taxon>
        <taxon>Polyangiales</taxon>
        <taxon>Polyangiaceae</taxon>
        <taxon>Sorangium</taxon>
    </lineage>
</organism>
<feature type="transmembrane region" description="Helical" evidence="7">
    <location>
        <begin position="38"/>
        <end position="59"/>
    </location>
</feature>
<dbReference type="EC" id="2.7.13.3" evidence="2"/>
<dbReference type="SUPFAM" id="SSF158472">
    <property type="entry name" value="HAMP domain-like"/>
    <property type="match status" value="1"/>
</dbReference>